<dbReference type="InterPro" id="IPR005919">
    <property type="entry name" value="Pmev_kin_anim"/>
</dbReference>
<evidence type="ECO:0000256" key="4">
    <source>
        <dbReference type="ARBA" id="ARBA00022490"/>
    </source>
</evidence>
<keyword evidence="14" id="KW-0443">Lipid metabolism</keyword>
<evidence type="ECO:0000256" key="1">
    <source>
        <dbReference type="ARBA" id="ARBA00004514"/>
    </source>
</evidence>
<keyword evidence="9" id="KW-0418">Kinase</keyword>
<dbReference type="NCBIfam" id="TIGR01223">
    <property type="entry name" value="Pmev_kin_anim"/>
    <property type="match status" value="1"/>
</dbReference>
<proteinExistence type="predicted"/>
<evidence type="ECO:0000256" key="10">
    <source>
        <dbReference type="ARBA" id="ARBA00022778"/>
    </source>
</evidence>
<feature type="binding site" evidence="18">
    <location>
        <begin position="12"/>
        <end position="18"/>
    </location>
    <ligand>
        <name>ATP</name>
        <dbReference type="ChEBI" id="CHEBI:30616"/>
    </ligand>
</feature>
<evidence type="ECO:0000313" key="20">
    <source>
        <dbReference type="Proteomes" id="UP001461498"/>
    </source>
</evidence>
<feature type="binding site" evidence="18">
    <location>
        <position position="140"/>
    </location>
    <ligand>
        <name>ATP</name>
        <dbReference type="ChEBI" id="CHEBI:30616"/>
    </ligand>
</feature>
<keyword evidence="8 18" id="KW-0547">Nucleotide-binding</keyword>
<keyword evidence="16" id="KW-0753">Steroid metabolism</keyword>
<dbReference type="AlphaFoldDB" id="A0AAW1D6F6"/>
<evidence type="ECO:0000256" key="2">
    <source>
        <dbReference type="ARBA" id="ARBA00005017"/>
    </source>
</evidence>
<evidence type="ECO:0000256" key="11">
    <source>
        <dbReference type="ARBA" id="ARBA00022840"/>
    </source>
</evidence>
<dbReference type="PANTHER" id="PTHR13101">
    <property type="entry name" value="PHOSPHOMEVALONATE KINASE"/>
    <property type="match status" value="1"/>
</dbReference>
<keyword evidence="11 18" id="KW-0067">ATP-binding</keyword>
<feature type="binding site" evidence="18">
    <location>
        <position position="170"/>
    </location>
    <ligand>
        <name>substrate</name>
    </ligand>
</feature>
<dbReference type="PIRSF" id="PIRSF036639">
    <property type="entry name" value="PMK_anim"/>
    <property type="match status" value="1"/>
</dbReference>
<keyword evidence="10" id="KW-0152">Cholesterol biosynthesis</keyword>
<name>A0AAW1D6F6_9HEMI</name>
<comment type="pathway">
    <text evidence="2">Isoprenoid biosynthesis; isopentenyl diphosphate biosynthesis via mevalonate pathway; isopentenyl diphosphate from (R)-mevalonate: step 2/3.</text>
</comment>
<dbReference type="EC" id="2.7.4.2" evidence="3"/>
<evidence type="ECO:0000256" key="17">
    <source>
        <dbReference type="ARBA" id="ARBA00034549"/>
    </source>
</evidence>
<dbReference type="InterPro" id="IPR027417">
    <property type="entry name" value="P-loop_NTPase"/>
</dbReference>
<gene>
    <name evidence="19" type="ORF">O3M35_008470</name>
</gene>
<dbReference type="Pfam" id="PF04275">
    <property type="entry name" value="P-mevalo_kinase"/>
    <property type="match status" value="1"/>
</dbReference>
<evidence type="ECO:0000256" key="3">
    <source>
        <dbReference type="ARBA" id="ARBA00012958"/>
    </source>
</evidence>
<keyword evidence="13" id="KW-0756">Sterol biosynthesis</keyword>
<dbReference type="SUPFAM" id="SSF52540">
    <property type="entry name" value="P-loop containing nucleoside triphosphate hydrolases"/>
    <property type="match status" value="1"/>
</dbReference>
<evidence type="ECO:0000256" key="7">
    <source>
        <dbReference type="ARBA" id="ARBA00022679"/>
    </source>
</evidence>
<evidence type="ECO:0000256" key="9">
    <source>
        <dbReference type="ARBA" id="ARBA00022777"/>
    </source>
</evidence>
<keyword evidence="20" id="KW-1185">Reference proteome</keyword>
<keyword evidence="4" id="KW-0963">Cytoplasm</keyword>
<keyword evidence="5" id="KW-0444">Lipid biosynthesis</keyword>
<protein>
    <recommendedName>
        <fullName evidence="17">Phosphomevalonate kinase</fullName>
        <ecNumber evidence="3">2.7.4.2</ecNumber>
    </recommendedName>
</protein>
<evidence type="ECO:0000256" key="5">
    <source>
        <dbReference type="ARBA" id="ARBA00022516"/>
    </source>
</evidence>
<dbReference type="Gene3D" id="3.40.50.300">
    <property type="entry name" value="P-loop containing nucleotide triphosphate hydrolases"/>
    <property type="match status" value="1"/>
</dbReference>
<organism evidence="19 20">
    <name type="scientific">Rhynocoris fuscipes</name>
    <dbReference type="NCBI Taxonomy" id="488301"/>
    <lineage>
        <taxon>Eukaryota</taxon>
        <taxon>Metazoa</taxon>
        <taxon>Ecdysozoa</taxon>
        <taxon>Arthropoda</taxon>
        <taxon>Hexapoda</taxon>
        <taxon>Insecta</taxon>
        <taxon>Pterygota</taxon>
        <taxon>Neoptera</taxon>
        <taxon>Paraneoptera</taxon>
        <taxon>Hemiptera</taxon>
        <taxon>Heteroptera</taxon>
        <taxon>Panheteroptera</taxon>
        <taxon>Cimicomorpha</taxon>
        <taxon>Reduviidae</taxon>
        <taxon>Harpactorinae</taxon>
        <taxon>Harpactorini</taxon>
        <taxon>Rhynocoris</taxon>
    </lineage>
</organism>
<dbReference type="PANTHER" id="PTHR13101:SF1">
    <property type="entry name" value="PHOSPHOMEVALONATE KINASE"/>
    <property type="match status" value="1"/>
</dbReference>
<dbReference type="Proteomes" id="UP001461498">
    <property type="component" value="Unassembled WGS sequence"/>
</dbReference>
<evidence type="ECO:0000313" key="19">
    <source>
        <dbReference type="EMBL" id="KAK9506563.1"/>
    </source>
</evidence>
<comment type="caution">
    <text evidence="19">The sequence shown here is derived from an EMBL/GenBank/DDBJ whole genome shotgun (WGS) entry which is preliminary data.</text>
</comment>
<dbReference type="FunFam" id="3.40.50.300:FF:001026">
    <property type="entry name" value="Phosphomevalonate kinase"/>
    <property type="match status" value="1"/>
</dbReference>
<sequence length="200" mass="23593">MYPLKVYLFSGKRKCGKDYVTDRLFESLDKEYAVIIKISAPIKEHWAKVKGLDYEQLLSSSSYKEKYRKEMLPWSEKMRNDDYGIFCRAAVDMFNGLAEKPIWIVSDIRRKTDIRWFKENFGAAIKTIKIIAGDDIRKSRGWVFEEGIDDQETECDLDDVEEWDLIITNHSTDEVDKAIEDMKQEIQECLTRNELKHAHH</sequence>
<evidence type="ECO:0000256" key="8">
    <source>
        <dbReference type="ARBA" id="ARBA00022741"/>
    </source>
</evidence>
<evidence type="ECO:0000256" key="14">
    <source>
        <dbReference type="ARBA" id="ARBA00023098"/>
    </source>
</evidence>
<dbReference type="GO" id="GO:0005829">
    <property type="term" value="C:cytosol"/>
    <property type="evidence" value="ECO:0007669"/>
    <property type="project" value="UniProtKB-SubCell"/>
</dbReference>
<accession>A0AAW1D6F6</accession>
<evidence type="ECO:0000256" key="12">
    <source>
        <dbReference type="ARBA" id="ARBA00022955"/>
    </source>
</evidence>
<evidence type="ECO:0000256" key="6">
    <source>
        <dbReference type="ARBA" id="ARBA00022548"/>
    </source>
</evidence>
<evidence type="ECO:0000256" key="16">
    <source>
        <dbReference type="ARBA" id="ARBA00023221"/>
    </source>
</evidence>
<keyword evidence="12" id="KW-0752">Steroid biosynthesis</keyword>
<keyword evidence="6" id="KW-0153">Cholesterol metabolism</keyword>
<comment type="subcellular location">
    <subcellularLocation>
        <location evidence="1">Cytoplasm</location>
        <location evidence="1">Cytosol</location>
    </subcellularLocation>
</comment>
<keyword evidence="15" id="KW-1207">Sterol metabolism</keyword>
<evidence type="ECO:0000256" key="13">
    <source>
        <dbReference type="ARBA" id="ARBA00023011"/>
    </source>
</evidence>
<evidence type="ECO:0000256" key="18">
    <source>
        <dbReference type="PIRSR" id="PIRSR036639-1"/>
    </source>
</evidence>
<dbReference type="GO" id="GO:0004631">
    <property type="term" value="F:phosphomevalonate kinase activity"/>
    <property type="evidence" value="ECO:0007669"/>
    <property type="project" value="UniProtKB-EC"/>
</dbReference>
<dbReference type="EMBL" id="JAPXFL010000005">
    <property type="protein sequence ID" value="KAK9506563.1"/>
    <property type="molecule type" value="Genomic_DNA"/>
</dbReference>
<dbReference type="GO" id="GO:0006695">
    <property type="term" value="P:cholesterol biosynthetic process"/>
    <property type="evidence" value="ECO:0007669"/>
    <property type="project" value="UniProtKB-KW"/>
</dbReference>
<evidence type="ECO:0000256" key="15">
    <source>
        <dbReference type="ARBA" id="ARBA00023166"/>
    </source>
</evidence>
<feature type="binding site" evidence="18">
    <location>
        <position position="169"/>
    </location>
    <ligand>
        <name>substrate</name>
    </ligand>
</feature>
<dbReference type="GO" id="GO:0005524">
    <property type="term" value="F:ATP binding"/>
    <property type="evidence" value="ECO:0007669"/>
    <property type="project" value="UniProtKB-KW"/>
</dbReference>
<keyword evidence="7" id="KW-0808">Transferase</keyword>
<reference evidence="19 20" key="1">
    <citation type="submission" date="2022-12" db="EMBL/GenBank/DDBJ databases">
        <title>Chromosome-level genome assembly of true bugs.</title>
        <authorList>
            <person name="Ma L."/>
            <person name="Li H."/>
        </authorList>
    </citation>
    <scope>NUCLEOTIDE SEQUENCE [LARGE SCALE GENOMIC DNA]</scope>
    <source>
        <strain evidence="19">Lab_2022b</strain>
    </source>
</reference>
<dbReference type="GO" id="GO:0019287">
    <property type="term" value="P:isopentenyl diphosphate biosynthetic process, mevalonate pathway"/>
    <property type="evidence" value="ECO:0007669"/>
    <property type="project" value="TreeGrafter"/>
</dbReference>